<evidence type="ECO:0000259" key="3">
    <source>
        <dbReference type="Pfam" id="PF05193"/>
    </source>
</evidence>
<evidence type="ECO:0000313" key="4">
    <source>
        <dbReference type="EMBL" id="SDH68448.1"/>
    </source>
</evidence>
<dbReference type="InterPro" id="IPR011249">
    <property type="entry name" value="Metalloenz_LuxS/M16"/>
</dbReference>
<dbReference type="AlphaFoldDB" id="A0A1G8EEX0"/>
<keyword evidence="4" id="KW-0378">Hydrolase</keyword>
<dbReference type="GO" id="GO:0006508">
    <property type="term" value="P:proteolysis"/>
    <property type="evidence" value="ECO:0007669"/>
    <property type="project" value="UniProtKB-KW"/>
</dbReference>
<dbReference type="InterPro" id="IPR011765">
    <property type="entry name" value="Pept_M16_N"/>
</dbReference>
<organism evidence="4 5">
    <name type="scientific">Roseospirillum parvum</name>
    <dbReference type="NCBI Taxonomy" id="83401"/>
    <lineage>
        <taxon>Bacteria</taxon>
        <taxon>Pseudomonadati</taxon>
        <taxon>Pseudomonadota</taxon>
        <taxon>Alphaproteobacteria</taxon>
        <taxon>Rhodospirillales</taxon>
        <taxon>Rhodospirillaceae</taxon>
        <taxon>Roseospirillum</taxon>
    </lineage>
</organism>
<dbReference type="Proteomes" id="UP000217076">
    <property type="component" value="Unassembled WGS sequence"/>
</dbReference>
<feature type="signal peptide" evidence="1">
    <location>
        <begin position="1"/>
        <end position="21"/>
    </location>
</feature>
<dbReference type="SUPFAM" id="SSF63411">
    <property type="entry name" value="LuxS/MPP-like metallohydrolase"/>
    <property type="match status" value="2"/>
</dbReference>
<feature type="chain" id="PRO_5011500936" evidence="1">
    <location>
        <begin position="22"/>
        <end position="440"/>
    </location>
</feature>
<proteinExistence type="predicted"/>
<dbReference type="PANTHER" id="PTHR11851">
    <property type="entry name" value="METALLOPROTEASE"/>
    <property type="match status" value="1"/>
</dbReference>
<dbReference type="InterPro" id="IPR007863">
    <property type="entry name" value="Peptidase_M16_C"/>
</dbReference>
<dbReference type="Pfam" id="PF05193">
    <property type="entry name" value="Peptidase_M16_C"/>
    <property type="match status" value="1"/>
</dbReference>
<dbReference type="InterPro" id="IPR050361">
    <property type="entry name" value="MPP/UQCRC_Complex"/>
</dbReference>
<feature type="domain" description="Peptidase M16 C-terminal" evidence="3">
    <location>
        <begin position="189"/>
        <end position="370"/>
    </location>
</feature>
<dbReference type="RefSeq" id="WP_092620929.1">
    <property type="nucleotide sequence ID" value="NZ_FNCV01000010.1"/>
</dbReference>
<dbReference type="GO" id="GO:0046872">
    <property type="term" value="F:metal ion binding"/>
    <property type="evidence" value="ECO:0007669"/>
    <property type="project" value="InterPro"/>
</dbReference>
<dbReference type="EMBL" id="FNCV01000010">
    <property type="protein sequence ID" value="SDH68448.1"/>
    <property type="molecule type" value="Genomic_DNA"/>
</dbReference>
<feature type="domain" description="Peptidase M16 N-terminal" evidence="2">
    <location>
        <begin position="40"/>
        <end position="183"/>
    </location>
</feature>
<sequence>MKRLIGLACLLLLAVAAPARAEVAVTEVRGPESGVTAWLVEDRTAPVVSLALAFTGGAALDPAEKAGRARLLAGTLDEGAGELSSPAFRKALEDDSIELSFSARRDEFSGQLKTLAERRDRAFELLGLALSQPRFDADPVARVKSQILAALERDAEDPQTLAMRRLMAELFKGHPYARPTAGTPETVADLNRDDLLAAARATLVRDRLLVTVVGAITPAELAPLLDVAFADLPETAPQQAPVPDTTPRPPASPEQATVHIAKDLPQAVAAFAQPGIRRDDPDWYAAYVLNYILGGGGFSSRLMQTVRVDNGLAYSVYSYLYPFDHAALWLGGVATSADRIDRSLDLIREEWRKMAENGPTATELADAKTYLTGAWALRFTSTDGIAGLLLAARREGLGEDYVNRRNDFIEAVTLGDLKRLAARHLDADQVLTVVVGPKAQ</sequence>
<keyword evidence="5" id="KW-1185">Reference proteome</keyword>
<reference evidence="5" key="1">
    <citation type="submission" date="2016-10" db="EMBL/GenBank/DDBJ databases">
        <authorList>
            <person name="Varghese N."/>
            <person name="Submissions S."/>
        </authorList>
    </citation>
    <scope>NUCLEOTIDE SEQUENCE [LARGE SCALE GENOMIC DNA]</scope>
    <source>
        <strain evidence="5">930I</strain>
    </source>
</reference>
<dbReference type="PANTHER" id="PTHR11851:SF224">
    <property type="entry name" value="PROCESSING PROTEASE"/>
    <property type="match status" value="1"/>
</dbReference>
<evidence type="ECO:0000256" key="1">
    <source>
        <dbReference type="SAM" id="SignalP"/>
    </source>
</evidence>
<dbReference type="OrthoDB" id="9811314at2"/>
<evidence type="ECO:0000259" key="2">
    <source>
        <dbReference type="Pfam" id="PF00675"/>
    </source>
</evidence>
<protein>
    <submittedName>
        <fullName evidence="4">Zinc protease</fullName>
    </submittedName>
</protein>
<dbReference type="Gene3D" id="3.30.830.10">
    <property type="entry name" value="Metalloenzyme, LuxS/M16 peptidase-like"/>
    <property type="match status" value="2"/>
</dbReference>
<evidence type="ECO:0000313" key="5">
    <source>
        <dbReference type="Proteomes" id="UP000217076"/>
    </source>
</evidence>
<accession>A0A1G8EEX0</accession>
<dbReference type="Pfam" id="PF00675">
    <property type="entry name" value="Peptidase_M16"/>
    <property type="match status" value="1"/>
</dbReference>
<dbReference type="GO" id="GO:0008233">
    <property type="term" value="F:peptidase activity"/>
    <property type="evidence" value="ECO:0007669"/>
    <property type="project" value="UniProtKB-KW"/>
</dbReference>
<name>A0A1G8EEX0_9PROT</name>
<keyword evidence="4" id="KW-0645">Protease</keyword>
<keyword evidence="1" id="KW-0732">Signal</keyword>
<gene>
    <name evidence="4" type="ORF">SAMN05421742_11018</name>
</gene>
<dbReference type="STRING" id="83401.SAMN05421742_11018"/>